<evidence type="ECO:0000256" key="3">
    <source>
        <dbReference type="ARBA" id="ARBA00023125"/>
    </source>
</evidence>
<feature type="domain" description="RNA polymerase sigma-70 region 2" evidence="5">
    <location>
        <begin position="16"/>
        <end position="85"/>
    </location>
</feature>
<gene>
    <name evidence="7" type="ORF">J8C06_11645</name>
</gene>
<dbReference type="Pfam" id="PF04545">
    <property type="entry name" value="Sigma70_r4"/>
    <property type="match status" value="1"/>
</dbReference>
<evidence type="ECO:0000256" key="2">
    <source>
        <dbReference type="ARBA" id="ARBA00023082"/>
    </source>
</evidence>
<dbReference type="Gene3D" id="1.10.10.10">
    <property type="entry name" value="Winged helix-like DNA-binding domain superfamily/Winged helix DNA-binding domain"/>
    <property type="match status" value="1"/>
</dbReference>
<evidence type="ECO:0000259" key="6">
    <source>
        <dbReference type="Pfam" id="PF04545"/>
    </source>
</evidence>
<name>A0ABX8BCK8_9BACT</name>
<proteinExistence type="predicted"/>
<dbReference type="PANTHER" id="PTHR30385">
    <property type="entry name" value="SIGMA FACTOR F FLAGELLAR"/>
    <property type="match status" value="1"/>
</dbReference>
<evidence type="ECO:0000313" key="8">
    <source>
        <dbReference type="Proteomes" id="UP000676506"/>
    </source>
</evidence>
<keyword evidence="3" id="KW-0238">DNA-binding</keyword>
<dbReference type="SUPFAM" id="SSF88659">
    <property type="entry name" value="Sigma3 and sigma4 domains of RNA polymerase sigma factors"/>
    <property type="match status" value="1"/>
</dbReference>
<dbReference type="NCBIfam" id="TIGR02937">
    <property type="entry name" value="sigma70-ECF"/>
    <property type="match status" value="1"/>
</dbReference>
<dbReference type="InterPro" id="IPR007627">
    <property type="entry name" value="RNA_pol_sigma70_r2"/>
</dbReference>
<accession>A0ABX8BCK8</accession>
<dbReference type="EMBL" id="CP072649">
    <property type="protein sequence ID" value="QUW04444.1"/>
    <property type="molecule type" value="Genomic_DNA"/>
</dbReference>
<evidence type="ECO:0000256" key="4">
    <source>
        <dbReference type="ARBA" id="ARBA00023163"/>
    </source>
</evidence>
<dbReference type="SUPFAM" id="SSF88946">
    <property type="entry name" value="Sigma2 domain of RNA polymerase sigma factors"/>
    <property type="match status" value="1"/>
</dbReference>
<dbReference type="InterPro" id="IPR036388">
    <property type="entry name" value="WH-like_DNA-bd_sf"/>
</dbReference>
<dbReference type="InterPro" id="IPR013325">
    <property type="entry name" value="RNA_pol_sigma_r2"/>
</dbReference>
<dbReference type="InterPro" id="IPR014284">
    <property type="entry name" value="RNA_pol_sigma-70_dom"/>
</dbReference>
<keyword evidence="8" id="KW-1185">Reference proteome</keyword>
<keyword evidence="4" id="KW-0804">Transcription</keyword>
<organism evidence="7 8">
    <name type="scientific">Chloracidobacterium validum</name>
    <dbReference type="NCBI Taxonomy" id="2821543"/>
    <lineage>
        <taxon>Bacteria</taxon>
        <taxon>Pseudomonadati</taxon>
        <taxon>Acidobacteriota</taxon>
        <taxon>Terriglobia</taxon>
        <taxon>Terriglobales</taxon>
        <taxon>Acidobacteriaceae</taxon>
        <taxon>Chloracidobacterium</taxon>
    </lineage>
</organism>
<keyword evidence="1" id="KW-0805">Transcription regulation</keyword>
<evidence type="ECO:0000259" key="5">
    <source>
        <dbReference type="Pfam" id="PF04542"/>
    </source>
</evidence>
<dbReference type="PANTHER" id="PTHR30385:SF7">
    <property type="entry name" value="RNA POLYMERASE SIGMA FACTOR FLIA"/>
    <property type="match status" value="1"/>
</dbReference>
<feature type="domain" description="RNA polymerase sigma-70 region 4" evidence="6">
    <location>
        <begin position="179"/>
        <end position="226"/>
    </location>
</feature>
<evidence type="ECO:0000313" key="7">
    <source>
        <dbReference type="EMBL" id="QUW04444.1"/>
    </source>
</evidence>
<dbReference type="RefSeq" id="WP_211430333.1">
    <property type="nucleotide sequence ID" value="NZ_CP072649.1"/>
</dbReference>
<dbReference type="Proteomes" id="UP000676506">
    <property type="component" value="Chromosome 2"/>
</dbReference>
<dbReference type="InterPro" id="IPR007630">
    <property type="entry name" value="RNA_pol_sigma70_r4"/>
</dbReference>
<dbReference type="InterPro" id="IPR013324">
    <property type="entry name" value="RNA_pol_sigma_r3/r4-like"/>
</dbReference>
<evidence type="ECO:0000256" key="1">
    <source>
        <dbReference type="ARBA" id="ARBA00023015"/>
    </source>
</evidence>
<sequence>MSGTQPSFPNVNRDALIEQHLHYVRTIAYDIVRKLPPSVEIDDLIAYGNLGLVRAAEKYNPARGVSFVTFAHYYIKGAIWDEVRKMANFARVDGGRARAEANATDFLHSLAEEDPGGPTPGATLDDDIADARAQLESLIPIYLLSLDHEELTIADDNSLDFARALERDDLIGRMMRLVAQLPDEDRATIEALYFKGRSAADYAAELGLSRSWGSRLHARAIKRLREAMQREGLLVAEDVT</sequence>
<keyword evidence="2" id="KW-0731">Sigma factor</keyword>
<reference evidence="7 8" key="1">
    <citation type="submission" date="2021-03" db="EMBL/GenBank/DDBJ databases">
        <title>Genomic and phenotypic characterization of Chloracidobacterium isolates provides evidence for multiple species.</title>
        <authorList>
            <person name="Saini M.K."/>
            <person name="Costas A.M.G."/>
            <person name="Tank M."/>
            <person name="Bryant D.A."/>
        </authorList>
    </citation>
    <scope>NUCLEOTIDE SEQUENCE [LARGE SCALE GENOMIC DNA]</scope>
    <source>
        <strain evidence="7 8">BV2-C</strain>
    </source>
</reference>
<dbReference type="Pfam" id="PF04542">
    <property type="entry name" value="Sigma70_r2"/>
    <property type="match status" value="1"/>
</dbReference>
<dbReference type="Gene3D" id="1.10.1740.10">
    <property type="match status" value="1"/>
</dbReference>
<protein>
    <submittedName>
        <fullName evidence="7">Sigma-70 family RNA polymerase sigma factor</fullName>
    </submittedName>
</protein>
<dbReference type="CDD" id="cd06171">
    <property type="entry name" value="Sigma70_r4"/>
    <property type="match status" value="1"/>
</dbReference>